<comment type="caution">
    <text evidence="2">The sequence shown here is derived from an EMBL/GenBank/DDBJ whole genome shotgun (WGS) entry which is preliminary data.</text>
</comment>
<feature type="coiled-coil region" evidence="1">
    <location>
        <begin position="95"/>
        <end position="142"/>
    </location>
</feature>
<feature type="coiled-coil region" evidence="1">
    <location>
        <begin position="39"/>
        <end position="66"/>
    </location>
</feature>
<accession>A0A852TDS9</accession>
<dbReference type="EMBL" id="JACCBX010000004">
    <property type="protein sequence ID" value="NYE05434.1"/>
    <property type="molecule type" value="Genomic_DNA"/>
</dbReference>
<dbReference type="Proteomes" id="UP000548423">
    <property type="component" value="Unassembled WGS sequence"/>
</dbReference>
<organism evidence="2 3">
    <name type="scientific">Neobacillus niacini</name>
    <dbReference type="NCBI Taxonomy" id="86668"/>
    <lineage>
        <taxon>Bacteria</taxon>
        <taxon>Bacillati</taxon>
        <taxon>Bacillota</taxon>
        <taxon>Bacilli</taxon>
        <taxon>Bacillales</taxon>
        <taxon>Bacillaceae</taxon>
        <taxon>Neobacillus</taxon>
    </lineage>
</organism>
<evidence type="ECO:0000313" key="2">
    <source>
        <dbReference type="EMBL" id="NYE05434.1"/>
    </source>
</evidence>
<reference evidence="3" key="1">
    <citation type="submission" date="2020-07" db="EMBL/GenBank/DDBJ databases">
        <authorList>
            <person name="Partida-Martinez L."/>
            <person name="Huntemann M."/>
            <person name="Clum A."/>
            <person name="Wang J."/>
            <person name="Palaniappan K."/>
            <person name="Ritter S."/>
            <person name="Chen I.-M."/>
            <person name="Stamatis D."/>
            <person name="Reddy T."/>
            <person name="O'Malley R."/>
            <person name="Daum C."/>
            <person name="Shapiro N."/>
            <person name="Ivanova N."/>
            <person name="Kyrpides N."/>
            <person name="Woyke T."/>
        </authorList>
    </citation>
    <scope>NUCLEOTIDE SEQUENCE [LARGE SCALE GENOMIC DNA]</scope>
    <source>
        <strain evidence="3">AT2.8</strain>
    </source>
</reference>
<reference evidence="3" key="2">
    <citation type="submission" date="2020-08" db="EMBL/GenBank/DDBJ databases">
        <title>The Agave Microbiome: Exploring the role of microbial communities in plant adaptations to desert environments.</title>
        <authorList>
            <person name="Partida-Martinez L.P."/>
        </authorList>
    </citation>
    <scope>NUCLEOTIDE SEQUENCE [LARGE SCALE GENOMIC DNA]</scope>
    <source>
        <strain evidence="3">AT2.8</strain>
    </source>
</reference>
<dbReference type="AlphaFoldDB" id="A0A852TDS9"/>
<keyword evidence="1" id="KW-0175">Coiled coil</keyword>
<protein>
    <submittedName>
        <fullName evidence="2">3'-phosphoadenosine 5'-phosphosulfate sulfotransferase (PAPS reductase)/FAD synthetase</fullName>
    </submittedName>
</protein>
<evidence type="ECO:0000313" key="3">
    <source>
        <dbReference type="Proteomes" id="UP000548423"/>
    </source>
</evidence>
<sequence length="194" mass="22496">MSKDKMYDPYQGFKQISEMWAGIMNIPTKKDVANVATLSIQAEGKIDILEEQMLKIQENLGALNKDNLVLFQEMVKMVKQIQVEFQKTAHEVTELKRMKNDFQELRKDLVDIKIIQVNLRDVRQELKEIKEAQKKIMKMNNLNEQKTIYSDLEEVKLKLNQLAEIKNEIASIKGLVVKDSSKGKTKEKELVTTV</sequence>
<gene>
    <name evidence="2" type="ORF">F4694_002187</name>
</gene>
<proteinExistence type="predicted"/>
<name>A0A852TDS9_9BACI</name>
<dbReference type="GO" id="GO:0016740">
    <property type="term" value="F:transferase activity"/>
    <property type="evidence" value="ECO:0007669"/>
    <property type="project" value="UniProtKB-KW"/>
</dbReference>
<evidence type="ECO:0000256" key="1">
    <source>
        <dbReference type="SAM" id="Coils"/>
    </source>
</evidence>